<gene>
    <name evidence="9" type="ORF">F6X38_01390</name>
</gene>
<feature type="region of interest" description="Disordered" evidence="6">
    <location>
        <begin position="159"/>
        <end position="178"/>
    </location>
</feature>
<dbReference type="InterPro" id="IPR013324">
    <property type="entry name" value="RNA_pol_sigma_r3/r4-like"/>
</dbReference>
<dbReference type="Proteomes" id="UP000432089">
    <property type="component" value="Unassembled WGS sequence"/>
</dbReference>
<protein>
    <submittedName>
        <fullName evidence="9">Sigma-70 family RNA polymerase sigma factor</fullName>
    </submittedName>
</protein>
<dbReference type="SUPFAM" id="SSF88659">
    <property type="entry name" value="Sigma3 and sigma4 domains of RNA polymerase sigma factors"/>
    <property type="match status" value="1"/>
</dbReference>
<evidence type="ECO:0000256" key="2">
    <source>
        <dbReference type="ARBA" id="ARBA00023015"/>
    </source>
</evidence>
<evidence type="ECO:0000256" key="1">
    <source>
        <dbReference type="ARBA" id="ARBA00010641"/>
    </source>
</evidence>
<proteinExistence type="inferred from homology"/>
<keyword evidence="2" id="KW-0805">Transcription regulation</keyword>
<evidence type="ECO:0000256" key="5">
    <source>
        <dbReference type="ARBA" id="ARBA00023163"/>
    </source>
</evidence>
<dbReference type="NCBIfam" id="TIGR02937">
    <property type="entry name" value="sigma70-ECF"/>
    <property type="match status" value="1"/>
</dbReference>
<dbReference type="InterPro" id="IPR036388">
    <property type="entry name" value="WH-like_DNA-bd_sf"/>
</dbReference>
<dbReference type="Pfam" id="PF08281">
    <property type="entry name" value="Sigma70_r4_2"/>
    <property type="match status" value="1"/>
</dbReference>
<dbReference type="AlphaFoldDB" id="A0A7V7PSX2"/>
<accession>A0A7V7PSX2</accession>
<reference evidence="9 10" key="1">
    <citation type="submission" date="2019-09" db="EMBL/GenBank/DDBJ databases">
        <title>YIM 132180 draft genome.</title>
        <authorList>
            <person name="Zhang K."/>
        </authorList>
    </citation>
    <scope>NUCLEOTIDE SEQUENCE [LARGE SCALE GENOMIC DNA]</scope>
    <source>
        <strain evidence="9 10">YIM 132180</strain>
    </source>
</reference>
<feature type="domain" description="PhyR sigma2" evidence="8">
    <location>
        <begin position="9"/>
        <end position="63"/>
    </location>
</feature>
<dbReference type="InterPro" id="IPR013325">
    <property type="entry name" value="RNA_pol_sigma_r2"/>
</dbReference>
<name>A0A7V7PSX2_9HYPH</name>
<dbReference type="NCBIfam" id="NF009164">
    <property type="entry name" value="PRK12511.1"/>
    <property type="match status" value="1"/>
</dbReference>
<organism evidence="9 10">
    <name type="scientific">Plantimonas leprariae</name>
    <dbReference type="NCBI Taxonomy" id="2615207"/>
    <lineage>
        <taxon>Bacteria</taxon>
        <taxon>Pseudomonadati</taxon>
        <taxon>Pseudomonadota</taxon>
        <taxon>Alphaproteobacteria</taxon>
        <taxon>Hyphomicrobiales</taxon>
        <taxon>Aurantimonadaceae</taxon>
        <taxon>Plantimonas</taxon>
    </lineage>
</organism>
<evidence type="ECO:0000313" key="10">
    <source>
        <dbReference type="Proteomes" id="UP000432089"/>
    </source>
</evidence>
<comment type="caution">
    <text evidence="9">The sequence shown here is derived from an EMBL/GenBank/DDBJ whole genome shotgun (WGS) entry which is preliminary data.</text>
</comment>
<dbReference type="GO" id="GO:0016987">
    <property type="term" value="F:sigma factor activity"/>
    <property type="evidence" value="ECO:0007669"/>
    <property type="project" value="UniProtKB-KW"/>
</dbReference>
<dbReference type="InterPro" id="IPR000838">
    <property type="entry name" value="RNA_pol_sigma70_ECF_CS"/>
</dbReference>
<dbReference type="GO" id="GO:0003677">
    <property type="term" value="F:DNA binding"/>
    <property type="evidence" value="ECO:0007669"/>
    <property type="project" value="UniProtKB-KW"/>
</dbReference>
<evidence type="ECO:0000259" key="8">
    <source>
        <dbReference type="Pfam" id="PF22029"/>
    </source>
</evidence>
<dbReference type="PANTHER" id="PTHR43133:SF25">
    <property type="entry name" value="RNA POLYMERASE SIGMA FACTOR RFAY-RELATED"/>
    <property type="match status" value="1"/>
</dbReference>
<dbReference type="GO" id="GO:0006352">
    <property type="term" value="P:DNA-templated transcription initiation"/>
    <property type="evidence" value="ECO:0007669"/>
    <property type="project" value="InterPro"/>
</dbReference>
<keyword evidence="4" id="KW-0238">DNA-binding</keyword>
<keyword evidence="3" id="KW-0731">Sigma factor</keyword>
<comment type="similarity">
    <text evidence="1">Belongs to the sigma-70 factor family. ECF subfamily.</text>
</comment>
<evidence type="ECO:0000313" key="9">
    <source>
        <dbReference type="EMBL" id="KAB0682764.1"/>
    </source>
</evidence>
<dbReference type="InterPro" id="IPR039425">
    <property type="entry name" value="RNA_pol_sigma-70-like"/>
</dbReference>
<dbReference type="PROSITE" id="PS01063">
    <property type="entry name" value="SIGMA70_ECF"/>
    <property type="match status" value="1"/>
</dbReference>
<dbReference type="Pfam" id="PF22029">
    <property type="entry name" value="PhyR_sigma2"/>
    <property type="match status" value="1"/>
</dbReference>
<evidence type="ECO:0000256" key="4">
    <source>
        <dbReference type="ARBA" id="ARBA00023125"/>
    </source>
</evidence>
<dbReference type="InterPro" id="IPR013249">
    <property type="entry name" value="RNA_pol_sigma70_r4_t2"/>
</dbReference>
<feature type="domain" description="RNA polymerase sigma factor 70 region 4 type 2" evidence="7">
    <location>
        <begin position="104"/>
        <end position="156"/>
    </location>
</feature>
<dbReference type="SUPFAM" id="SSF88946">
    <property type="entry name" value="Sigma2 domain of RNA polymerase sigma factors"/>
    <property type="match status" value="1"/>
</dbReference>
<evidence type="ECO:0000256" key="6">
    <source>
        <dbReference type="SAM" id="MobiDB-lite"/>
    </source>
</evidence>
<evidence type="ECO:0000256" key="3">
    <source>
        <dbReference type="ARBA" id="ARBA00023082"/>
    </source>
</evidence>
<evidence type="ECO:0000259" key="7">
    <source>
        <dbReference type="Pfam" id="PF08281"/>
    </source>
</evidence>
<keyword evidence="10" id="KW-1185">Reference proteome</keyword>
<dbReference type="Gene3D" id="1.10.1740.10">
    <property type="match status" value="1"/>
</dbReference>
<dbReference type="PANTHER" id="PTHR43133">
    <property type="entry name" value="RNA POLYMERASE ECF-TYPE SIGMA FACTO"/>
    <property type="match status" value="1"/>
</dbReference>
<dbReference type="EMBL" id="VZDO01000001">
    <property type="protein sequence ID" value="KAB0682764.1"/>
    <property type="molecule type" value="Genomic_DNA"/>
</dbReference>
<keyword evidence="5" id="KW-0804">Transcription</keyword>
<sequence>MTDWKTRDVEEALPALRRYARALTRDPGAADDLVQDTLLRAYERARTFRSDRSLKAWLLSILHNCFVDNERRQAVERRHRDDPARVDALAAAAPADPEYRLYLRQVAERFAELPVEQRSVLHLVAVEGMSYHEAAEAFRLPVGTIMSRLSRARERLRRAEEGVPHGSPLRIIGGRDER</sequence>
<dbReference type="RefSeq" id="WP_150967735.1">
    <property type="nucleotide sequence ID" value="NZ_VZDO01000001.1"/>
</dbReference>
<dbReference type="Gene3D" id="1.10.10.10">
    <property type="entry name" value="Winged helix-like DNA-binding domain superfamily/Winged helix DNA-binding domain"/>
    <property type="match status" value="1"/>
</dbReference>
<dbReference type="InterPro" id="IPR053866">
    <property type="entry name" value="PhyR_sigma2"/>
</dbReference>
<dbReference type="InterPro" id="IPR014284">
    <property type="entry name" value="RNA_pol_sigma-70_dom"/>
</dbReference>